<dbReference type="SUPFAM" id="SSF52058">
    <property type="entry name" value="L domain-like"/>
    <property type="match status" value="3"/>
</dbReference>
<dbReference type="PROSITE" id="PS51450">
    <property type="entry name" value="LRR"/>
    <property type="match status" value="1"/>
</dbReference>
<dbReference type="SMART" id="SM00365">
    <property type="entry name" value="LRR_SD22"/>
    <property type="match status" value="8"/>
</dbReference>
<comment type="similarity">
    <text evidence="2">Belongs to the RLP family.</text>
</comment>
<evidence type="ECO:0000256" key="8">
    <source>
        <dbReference type="ARBA" id="ARBA00022989"/>
    </source>
</evidence>
<evidence type="ECO:0000256" key="6">
    <source>
        <dbReference type="ARBA" id="ARBA00022729"/>
    </source>
</evidence>
<comment type="subcellular location">
    <subcellularLocation>
        <location evidence="1">Cell membrane</location>
        <topology evidence="1">Single-pass type I membrane protein</topology>
    </subcellularLocation>
</comment>
<dbReference type="Proteomes" id="UP001054252">
    <property type="component" value="Unassembled WGS sequence"/>
</dbReference>
<sequence>MKILGGGSLQLGYAFLILLHMQSSIGISSTTAGDEVRCIESERQALLAFKQGLVDEYGRLSSWGSEEEIKDCCKWKGVQCSNKTGHIIVLNLTVQQYGIDRHDLRGNLSPSLFELQHLTYVGLAGNDFNSSCIPESIGLLNKIQHLDLNDCNLSRSLPSQLANLTSLQYLDLGFNYFNNVKNLEWLSYLSSLKHIDLSANDIGKVNNWPQLINKLPHLTYLSLEGCNLQDAIPQSIPMINTSTFLTDLDLSGNNLTASIFHWLFKFGKSLVNLYLDDNQFHGLIPENLGHMTHLKTLYLSYNQFEGGIPKSFGNLCKLKFLDLDDNYLDGMLPEIIGNLSGCLQLSLERLHLSENKIKGPLPEMIKNFLSLQSLELFNNQLNGTVPKSIGLLSNLEGIYIFNNSLNGTISESHFSALSKLRELDMSSNSLSINFSHDWIPPFQLDYIKLRSCKLGPKFPSWLKSQRKFSFLDISGSGILDSIPEWFWNLSSRALDVNLSSNHIYGILPDLSTKFSHSLRPGIDLSKNKLEGPLPVFPVNVTSINLSENRFSGLISSLCTITGGILQLLDVSHNQLSGEFPDCITQWPRLVILNLANNNLSGKIPSSIGSLYNLESLSLQNNNFSGEIPWSLGNCSALHFLDLNYNSFSGKIPTWIGERLSSLIFLLLGSNNFSGDIPLKLCWLKNIMLLDLSNNDLSGNIPSCIQNLTTLAQKESSAINYLIAASYVDDNSGYSAYYVDKASIMWKRMNRDYENGNLKNLKIIDLSSNKLTGKIPVQISVLLELVQLNLSRNQLTGWIPPNIGQMRQLESLDLSWNQLSGQLPWSMSQLYFLGTLNLSYNNFSGRIPTGTQIQTFDASSFIGNPALCGLPLTPTCPDDEKSEGKPKNRDIAEFWKWFKPEMELGAAIGFVGVLAVKLDHPWKHLCSLLFNKVKVRLSNLKDCLYLLVAAVGLLVREYVSRLGRKLK</sequence>
<dbReference type="AlphaFoldDB" id="A0AAV5MSR8"/>
<dbReference type="InterPro" id="IPR046956">
    <property type="entry name" value="RLP23-like"/>
</dbReference>
<evidence type="ECO:0000313" key="16">
    <source>
        <dbReference type="Proteomes" id="UP001054252"/>
    </source>
</evidence>
<keyword evidence="10" id="KW-0675">Receptor</keyword>
<dbReference type="GO" id="GO:0005886">
    <property type="term" value="C:plasma membrane"/>
    <property type="evidence" value="ECO:0007669"/>
    <property type="project" value="UniProtKB-SubCell"/>
</dbReference>
<protein>
    <recommendedName>
        <fullName evidence="17">Leucine-rich repeat-containing N-terminal plant-type domain-containing protein</fullName>
    </recommendedName>
</protein>
<evidence type="ECO:0000256" key="7">
    <source>
        <dbReference type="ARBA" id="ARBA00022737"/>
    </source>
</evidence>
<dbReference type="InterPro" id="IPR003591">
    <property type="entry name" value="Leu-rich_rpt_typical-subtyp"/>
</dbReference>
<dbReference type="InterPro" id="IPR055414">
    <property type="entry name" value="LRR_R13L4/SHOC2-like"/>
</dbReference>
<dbReference type="FunFam" id="3.80.10.10:FF:000213">
    <property type="entry name" value="Tyrosine-sulfated glycopeptide receptor 1"/>
    <property type="match status" value="1"/>
</dbReference>
<evidence type="ECO:0000256" key="10">
    <source>
        <dbReference type="ARBA" id="ARBA00023170"/>
    </source>
</evidence>
<evidence type="ECO:0000256" key="1">
    <source>
        <dbReference type="ARBA" id="ARBA00004251"/>
    </source>
</evidence>
<dbReference type="FunFam" id="3.80.10.10:FF:000095">
    <property type="entry name" value="LRR receptor-like serine/threonine-protein kinase GSO1"/>
    <property type="match status" value="1"/>
</dbReference>
<keyword evidence="11" id="KW-0325">Glycoprotein</keyword>
<evidence type="ECO:0000256" key="12">
    <source>
        <dbReference type="SAM" id="SignalP"/>
    </source>
</evidence>
<keyword evidence="3" id="KW-1003">Cell membrane</keyword>
<organism evidence="15 16">
    <name type="scientific">Rubroshorea leprosula</name>
    <dbReference type="NCBI Taxonomy" id="152421"/>
    <lineage>
        <taxon>Eukaryota</taxon>
        <taxon>Viridiplantae</taxon>
        <taxon>Streptophyta</taxon>
        <taxon>Embryophyta</taxon>
        <taxon>Tracheophyta</taxon>
        <taxon>Spermatophyta</taxon>
        <taxon>Magnoliopsida</taxon>
        <taxon>eudicotyledons</taxon>
        <taxon>Gunneridae</taxon>
        <taxon>Pentapetalae</taxon>
        <taxon>rosids</taxon>
        <taxon>malvids</taxon>
        <taxon>Malvales</taxon>
        <taxon>Dipterocarpaceae</taxon>
        <taxon>Rubroshorea</taxon>
    </lineage>
</organism>
<feature type="chain" id="PRO_5043899074" description="Leucine-rich repeat-containing N-terminal plant-type domain-containing protein" evidence="12">
    <location>
        <begin position="27"/>
        <end position="966"/>
    </location>
</feature>
<dbReference type="Gene3D" id="3.80.10.10">
    <property type="entry name" value="Ribonuclease Inhibitor"/>
    <property type="match status" value="4"/>
</dbReference>
<evidence type="ECO:0000256" key="5">
    <source>
        <dbReference type="ARBA" id="ARBA00022692"/>
    </source>
</evidence>
<keyword evidence="5" id="KW-0812">Transmembrane</keyword>
<dbReference type="Pfam" id="PF08263">
    <property type="entry name" value="LRRNT_2"/>
    <property type="match status" value="1"/>
</dbReference>
<dbReference type="Pfam" id="PF13516">
    <property type="entry name" value="LRR_6"/>
    <property type="match status" value="2"/>
</dbReference>
<keyword evidence="4" id="KW-0433">Leucine-rich repeat</keyword>
<feature type="domain" description="Disease resistance R13L4/SHOC-2-like LRR" evidence="14">
    <location>
        <begin position="282"/>
        <end position="473"/>
    </location>
</feature>
<evidence type="ECO:0000259" key="14">
    <source>
        <dbReference type="Pfam" id="PF23598"/>
    </source>
</evidence>
<gene>
    <name evidence="15" type="ORF">SLEP1_g58386</name>
</gene>
<comment type="caution">
    <text evidence="15">The sequence shown here is derived from an EMBL/GenBank/DDBJ whole genome shotgun (WGS) entry which is preliminary data.</text>
</comment>
<dbReference type="Pfam" id="PF23598">
    <property type="entry name" value="LRR_14"/>
    <property type="match status" value="1"/>
</dbReference>
<keyword evidence="6 12" id="KW-0732">Signal</keyword>
<dbReference type="EMBL" id="BPVZ01000536">
    <property type="protein sequence ID" value="GKV51761.1"/>
    <property type="molecule type" value="Genomic_DNA"/>
</dbReference>
<reference evidence="15 16" key="1">
    <citation type="journal article" date="2021" name="Commun. Biol.">
        <title>The genome of Shorea leprosula (Dipterocarpaceae) highlights the ecological relevance of drought in aseasonal tropical rainforests.</title>
        <authorList>
            <person name="Ng K.K.S."/>
            <person name="Kobayashi M.J."/>
            <person name="Fawcett J.A."/>
            <person name="Hatakeyama M."/>
            <person name="Paape T."/>
            <person name="Ng C.H."/>
            <person name="Ang C.C."/>
            <person name="Tnah L.H."/>
            <person name="Lee C.T."/>
            <person name="Nishiyama T."/>
            <person name="Sese J."/>
            <person name="O'Brien M.J."/>
            <person name="Copetti D."/>
            <person name="Mohd Noor M.I."/>
            <person name="Ong R.C."/>
            <person name="Putra M."/>
            <person name="Sireger I.Z."/>
            <person name="Indrioko S."/>
            <person name="Kosugi Y."/>
            <person name="Izuno A."/>
            <person name="Isagi Y."/>
            <person name="Lee S.L."/>
            <person name="Shimizu K.K."/>
        </authorList>
    </citation>
    <scope>NUCLEOTIDE SEQUENCE [LARGE SCALE GENOMIC DNA]</scope>
    <source>
        <strain evidence="15">214</strain>
    </source>
</reference>
<feature type="signal peptide" evidence="12">
    <location>
        <begin position="1"/>
        <end position="26"/>
    </location>
</feature>
<proteinExistence type="inferred from homology"/>
<dbReference type="PANTHER" id="PTHR48063:SF101">
    <property type="entry name" value="LRR RECEPTOR-LIKE SERINE_THREONINE-PROTEIN KINASE FLS2"/>
    <property type="match status" value="1"/>
</dbReference>
<dbReference type="PRINTS" id="PR00019">
    <property type="entry name" value="LEURICHRPT"/>
</dbReference>
<evidence type="ECO:0000256" key="9">
    <source>
        <dbReference type="ARBA" id="ARBA00023136"/>
    </source>
</evidence>
<keyword evidence="7" id="KW-0677">Repeat</keyword>
<dbReference type="PANTHER" id="PTHR48063">
    <property type="entry name" value="LRR RECEPTOR-LIKE KINASE"/>
    <property type="match status" value="1"/>
</dbReference>
<accession>A0AAV5MSR8</accession>
<dbReference type="FunFam" id="3.80.10.10:FF:001347">
    <property type="entry name" value="LRR receptor-like serine/threonine-protein kinase GSO2"/>
    <property type="match status" value="1"/>
</dbReference>
<name>A0AAV5MSR8_9ROSI</name>
<feature type="domain" description="Leucine-rich repeat-containing N-terminal plant-type" evidence="13">
    <location>
        <begin position="40"/>
        <end position="81"/>
    </location>
</feature>
<evidence type="ECO:0000259" key="13">
    <source>
        <dbReference type="Pfam" id="PF08263"/>
    </source>
</evidence>
<dbReference type="InterPro" id="IPR032675">
    <property type="entry name" value="LRR_dom_sf"/>
</dbReference>
<evidence type="ECO:0000256" key="11">
    <source>
        <dbReference type="ARBA" id="ARBA00023180"/>
    </source>
</evidence>
<evidence type="ECO:0000256" key="3">
    <source>
        <dbReference type="ARBA" id="ARBA00022475"/>
    </source>
</evidence>
<dbReference type="Pfam" id="PF00560">
    <property type="entry name" value="LRR_1"/>
    <property type="match status" value="6"/>
</dbReference>
<evidence type="ECO:0000256" key="4">
    <source>
        <dbReference type="ARBA" id="ARBA00022614"/>
    </source>
</evidence>
<dbReference type="FunFam" id="3.80.10.10:FF:000649">
    <property type="entry name" value="Leucine Rich Repeat family protein"/>
    <property type="match status" value="1"/>
</dbReference>
<evidence type="ECO:0000313" key="15">
    <source>
        <dbReference type="EMBL" id="GKV51761.1"/>
    </source>
</evidence>
<dbReference type="SMART" id="SM00369">
    <property type="entry name" value="LRR_TYP"/>
    <property type="match status" value="9"/>
</dbReference>
<evidence type="ECO:0008006" key="17">
    <source>
        <dbReference type="Google" id="ProtNLM"/>
    </source>
</evidence>
<keyword evidence="9" id="KW-0472">Membrane</keyword>
<dbReference type="InterPro" id="IPR013210">
    <property type="entry name" value="LRR_N_plant-typ"/>
</dbReference>
<dbReference type="Pfam" id="PF13855">
    <property type="entry name" value="LRR_8"/>
    <property type="match status" value="1"/>
</dbReference>
<dbReference type="InterPro" id="IPR001611">
    <property type="entry name" value="Leu-rich_rpt"/>
</dbReference>
<evidence type="ECO:0000256" key="2">
    <source>
        <dbReference type="ARBA" id="ARBA00009592"/>
    </source>
</evidence>
<keyword evidence="8" id="KW-1133">Transmembrane helix</keyword>
<keyword evidence="16" id="KW-1185">Reference proteome</keyword>